<organism evidence="1 2">
    <name type="scientific">Nesterenkonia alkaliphila</name>
    <dbReference type="NCBI Taxonomy" id="1463631"/>
    <lineage>
        <taxon>Bacteria</taxon>
        <taxon>Bacillati</taxon>
        <taxon>Actinomycetota</taxon>
        <taxon>Actinomycetes</taxon>
        <taxon>Micrococcales</taxon>
        <taxon>Micrococcaceae</taxon>
        <taxon>Nesterenkonia</taxon>
    </lineage>
</organism>
<dbReference type="PANTHER" id="PTHR43384:SF11">
    <property type="entry name" value="SEPTUM SITE DETERMINING PROTEIN"/>
    <property type="match status" value="1"/>
</dbReference>
<reference evidence="1 2" key="1">
    <citation type="submission" date="2019-12" db="EMBL/GenBank/DDBJ databases">
        <title>Nesterenkonia muleiensis sp. nov., a novel actinobacterium isolated from sap of Populus euphratica.</title>
        <authorList>
            <person name="Wang R."/>
        </authorList>
    </citation>
    <scope>NUCLEOTIDE SEQUENCE [LARGE SCALE GENOMIC DNA]</scope>
    <source>
        <strain evidence="1 2">F10</strain>
    </source>
</reference>
<dbReference type="Gene3D" id="3.40.50.300">
    <property type="entry name" value="P-loop containing nucleotide triphosphate hydrolases"/>
    <property type="match status" value="1"/>
</dbReference>
<dbReference type="GO" id="GO:0016887">
    <property type="term" value="F:ATP hydrolysis activity"/>
    <property type="evidence" value="ECO:0007669"/>
    <property type="project" value="TreeGrafter"/>
</dbReference>
<protein>
    <recommendedName>
        <fullName evidence="3">P-loop NTPase</fullName>
    </recommendedName>
</protein>
<dbReference type="GO" id="GO:0005524">
    <property type="term" value="F:ATP binding"/>
    <property type="evidence" value="ECO:0007669"/>
    <property type="project" value="TreeGrafter"/>
</dbReference>
<dbReference type="AlphaFoldDB" id="A0A7K1UI17"/>
<dbReference type="Proteomes" id="UP000460157">
    <property type="component" value="Unassembled WGS sequence"/>
</dbReference>
<evidence type="ECO:0000313" key="1">
    <source>
        <dbReference type="EMBL" id="MVT26024.1"/>
    </source>
</evidence>
<dbReference type="PANTHER" id="PTHR43384">
    <property type="entry name" value="SEPTUM SITE-DETERMINING PROTEIN MIND HOMOLOG, CHLOROPLASTIC-RELATED"/>
    <property type="match status" value="1"/>
</dbReference>
<keyword evidence="2" id="KW-1185">Reference proteome</keyword>
<dbReference type="GO" id="GO:0005829">
    <property type="term" value="C:cytosol"/>
    <property type="evidence" value="ECO:0007669"/>
    <property type="project" value="TreeGrafter"/>
</dbReference>
<evidence type="ECO:0008006" key="3">
    <source>
        <dbReference type="Google" id="ProtNLM"/>
    </source>
</evidence>
<gene>
    <name evidence="1" type="ORF">GNZ21_06590</name>
</gene>
<sequence>MRLSQRPAPRPAGAVPAAEDPVLLLVTEDQQLCDDIALIAAVVGLRLETATRWSRITDKAAESAVAVLCCPESTPRTAVMAQQCLLVGHDAEAVWSAAAQTPGLTPVPLPAAEKWLTEHLSAQVLDRSQGLVIAVAGAAGGVGATTFAYLCAAELAARERSCILIDAAGGPGSGIADLLRSAGGSQKLSGGELDWKQLASTEGELSAAHLRDAVPVLEGIGVLTGPALSRIPAARLRAAVLAARRAYDVVVIDTGQQTDTLSGLGENVDELLLVTRASRRGVDAAEQLIRAAPQSRPQLVLNGHAAPGWSAAEAEETLGAPVVADLPVQKWLARTDDIAEAYELLRSRRGSALIARVLSALGADDA</sequence>
<dbReference type="InterPro" id="IPR050625">
    <property type="entry name" value="ParA/MinD_ATPase"/>
</dbReference>
<accession>A0A7K1UI17</accession>
<name>A0A7K1UI17_9MICC</name>
<dbReference type="EMBL" id="WRPM01000046">
    <property type="protein sequence ID" value="MVT26024.1"/>
    <property type="molecule type" value="Genomic_DNA"/>
</dbReference>
<dbReference type="InterPro" id="IPR027417">
    <property type="entry name" value="P-loop_NTPase"/>
</dbReference>
<dbReference type="OrthoDB" id="4962220at2"/>
<evidence type="ECO:0000313" key="2">
    <source>
        <dbReference type="Proteomes" id="UP000460157"/>
    </source>
</evidence>
<dbReference type="GO" id="GO:0051782">
    <property type="term" value="P:negative regulation of cell division"/>
    <property type="evidence" value="ECO:0007669"/>
    <property type="project" value="TreeGrafter"/>
</dbReference>
<dbReference type="GO" id="GO:0009898">
    <property type="term" value="C:cytoplasmic side of plasma membrane"/>
    <property type="evidence" value="ECO:0007669"/>
    <property type="project" value="TreeGrafter"/>
</dbReference>
<comment type="caution">
    <text evidence="1">The sequence shown here is derived from an EMBL/GenBank/DDBJ whole genome shotgun (WGS) entry which is preliminary data.</text>
</comment>
<proteinExistence type="predicted"/>
<dbReference type="RefSeq" id="WP_157322570.1">
    <property type="nucleotide sequence ID" value="NZ_BMFX01000008.1"/>
</dbReference>
<dbReference type="SUPFAM" id="SSF52540">
    <property type="entry name" value="P-loop containing nucleoside triphosphate hydrolases"/>
    <property type="match status" value="1"/>
</dbReference>